<name>A0A812TTK1_9DINO</name>
<dbReference type="Proteomes" id="UP000601435">
    <property type="component" value="Unassembled WGS sequence"/>
</dbReference>
<comment type="caution">
    <text evidence="1">The sequence shown here is derived from an EMBL/GenBank/DDBJ whole genome shotgun (WGS) entry which is preliminary data.</text>
</comment>
<proteinExistence type="predicted"/>
<keyword evidence="2" id="KW-1185">Reference proteome</keyword>
<dbReference type="AlphaFoldDB" id="A0A812TTK1"/>
<gene>
    <name evidence="1" type="ORF">SNEC2469_LOCUS15551</name>
</gene>
<organism evidence="1 2">
    <name type="scientific">Symbiodinium necroappetens</name>
    <dbReference type="NCBI Taxonomy" id="1628268"/>
    <lineage>
        <taxon>Eukaryota</taxon>
        <taxon>Sar</taxon>
        <taxon>Alveolata</taxon>
        <taxon>Dinophyceae</taxon>
        <taxon>Suessiales</taxon>
        <taxon>Symbiodiniaceae</taxon>
        <taxon>Symbiodinium</taxon>
    </lineage>
</organism>
<sequence>MLSLPRCHDHDSTQDLLYRRLGADKFSKLLDEADVLTKKFQTRIQKARGFFQTANGIIWHVTPDGEVKGLHADGSRIRDRVRVAPDDTLQIGPFRLDETRGCHCIHWLRKDDPDKSWNWSRDNTLRTRVRLATGERA</sequence>
<evidence type="ECO:0000313" key="1">
    <source>
        <dbReference type="EMBL" id="CAE7540224.1"/>
    </source>
</evidence>
<protein>
    <submittedName>
        <fullName evidence="1">Uncharacterized protein</fullName>
    </submittedName>
</protein>
<reference evidence="1" key="1">
    <citation type="submission" date="2021-02" db="EMBL/GenBank/DDBJ databases">
        <authorList>
            <person name="Dougan E. K."/>
            <person name="Rhodes N."/>
            <person name="Thang M."/>
            <person name="Chan C."/>
        </authorList>
    </citation>
    <scope>NUCLEOTIDE SEQUENCE</scope>
</reference>
<dbReference type="OrthoDB" id="435983at2759"/>
<accession>A0A812TTK1</accession>
<dbReference type="EMBL" id="CAJNJA010025275">
    <property type="protein sequence ID" value="CAE7540224.1"/>
    <property type="molecule type" value="Genomic_DNA"/>
</dbReference>
<evidence type="ECO:0000313" key="2">
    <source>
        <dbReference type="Proteomes" id="UP000601435"/>
    </source>
</evidence>